<dbReference type="EMBL" id="JACHJN010000008">
    <property type="protein sequence ID" value="MBB5958631.1"/>
    <property type="molecule type" value="Genomic_DNA"/>
</dbReference>
<protein>
    <submittedName>
        <fullName evidence="2">Uncharacterized protein</fullName>
    </submittedName>
</protein>
<feature type="transmembrane region" description="Helical" evidence="1">
    <location>
        <begin position="12"/>
        <end position="34"/>
    </location>
</feature>
<dbReference type="Proteomes" id="UP000547510">
    <property type="component" value="Unassembled WGS sequence"/>
</dbReference>
<evidence type="ECO:0000313" key="2">
    <source>
        <dbReference type="EMBL" id="MBB5958631.1"/>
    </source>
</evidence>
<keyword evidence="3" id="KW-1185">Reference proteome</keyword>
<dbReference type="Gene3D" id="2.60.120.260">
    <property type="entry name" value="Galactose-binding domain-like"/>
    <property type="match status" value="1"/>
</dbReference>
<sequence length="216" mass="23394">MERPQHRRPLVAVAMIGVALAAVAGLAALAVWLLPAESAVPDDHSTERPAPTDKLLDVEIPPSSYDVAASSWQPYGPLYEAANDLYTRHGVTHAHVYGQSTGRLVYRIDLDEFSGTRAELTARLSADAVGYSDAQARHSDVALVVNRTPLPVRRVTPDDGRGAHYTWQFDATLLRPGQNTVEFVVDASAEFPNGLCVYGDAIAPGHTDERIKLRTG</sequence>
<reference evidence="2 3" key="1">
    <citation type="submission" date="2020-08" db="EMBL/GenBank/DDBJ databases">
        <title>Genomic Encyclopedia of Type Strains, Phase III (KMG-III): the genomes of soil and plant-associated and newly described type strains.</title>
        <authorList>
            <person name="Whitman W."/>
        </authorList>
    </citation>
    <scope>NUCLEOTIDE SEQUENCE [LARGE SCALE GENOMIC DNA]</scope>
    <source>
        <strain evidence="2 3">CECT 8640</strain>
    </source>
</reference>
<evidence type="ECO:0000256" key="1">
    <source>
        <dbReference type="SAM" id="Phobius"/>
    </source>
</evidence>
<gene>
    <name evidence="2" type="ORF">FHS29_005239</name>
</gene>
<name>A0A841CM28_9PSEU</name>
<proteinExistence type="predicted"/>
<organism evidence="2 3">
    <name type="scientific">Saccharothrix tamanrassetensis</name>
    <dbReference type="NCBI Taxonomy" id="1051531"/>
    <lineage>
        <taxon>Bacteria</taxon>
        <taxon>Bacillati</taxon>
        <taxon>Actinomycetota</taxon>
        <taxon>Actinomycetes</taxon>
        <taxon>Pseudonocardiales</taxon>
        <taxon>Pseudonocardiaceae</taxon>
        <taxon>Saccharothrix</taxon>
    </lineage>
</organism>
<keyword evidence="1" id="KW-0812">Transmembrane</keyword>
<keyword evidence="1" id="KW-1133">Transmembrane helix</keyword>
<keyword evidence="1" id="KW-0472">Membrane</keyword>
<dbReference type="AlphaFoldDB" id="A0A841CM28"/>
<evidence type="ECO:0000313" key="3">
    <source>
        <dbReference type="Proteomes" id="UP000547510"/>
    </source>
</evidence>
<accession>A0A841CM28</accession>
<comment type="caution">
    <text evidence="2">The sequence shown here is derived from an EMBL/GenBank/DDBJ whole genome shotgun (WGS) entry which is preliminary data.</text>
</comment>
<dbReference type="RefSeq" id="WP_184694740.1">
    <property type="nucleotide sequence ID" value="NZ_JACHJN010000008.1"/>
</dbReference>